<comment type="caution">
    <text evidence="1">The sequence shown here is derived from an EMBL/GenBank/DDBJ whole genome shotgun (WGS) entry which is preliminary data.</text>
</comment>
<reference evidence="1 2" key="1">
    <citation type="submission" date="2019-07" db="EMBL/GenBank/DDBJ databases">
        <title>Annotation for the trematode Paragonimus westermani.</title>
        <authorList>
            <person name="Choi Y.-J."/>
        </authorList>
    </citation>
    <scope>NUCLEOTIDE SEQUENCE [LARGE SCALE GENOMIC DNA]</scope>
    <source>
        <strain evidence="1">180907_Pwestermani</strain>
    </source>
</reference>
<dbReference type="AlphaFoldDB" id="A0A8T0DY19"/>
<accession>A0A8T0DY19</accession>
<organism evidence="1 2">
    <name type="scientific">Paragonimus westermani</name>
    <dbReference type="NCBI Taxonomy" id="34504"/>
    <lineage>
        <taxon>Eukaryota</taxon>
        <taxon>Metazoa</taxon>
        <taxon>Spiralia</taxon>
        <taxon>Lophotrochozoa</taxon>
        <taxon>Platyhelminthes</taxon>
        <taxon>Trematoda</taxon>
        <taxon>Digenea</taxon>
        <taxon>Plagiorchiida</taxon>
        <taxon>Troglotremata</taxon>
        <taxon>Troglotrematidae</taxon>
        <taxon>Paragonimus</taxon>
    </lineage>
</organism>
<protein>
    <submittedName>
        <fullName evidence="1">Uncharacterized protein</fullName>
    </submittedName>
</protein>
<dbReference type="OrthoDB" id="10463680at2759"/>
<name>A0A8T0DY19_9TREM</name>
<proteinExistence type="predicted"/>
<dbReference type="EMBL" id="JTDF01000110">
    <property type="protein sequence ID" value="KAF8572256.1"/>
    <property type="molecule type" value="Genomic_DNA"/>
</dbReference>
<dbReference type="Proteomes" id="UP000699462">
    <property type="component" value="Unassembled WGS sequence"/>
</dbReference>
<dbReference type="PROSITE" id="PS51257">
    <property type="entry name" value="PROKAR_LIPOPROTEIN"/>
    <property type="match status" value="1"/>
</dbReference>
<evidence type="ECO:0000313" key="2">
    <source>
        <dbReference type="Proteomes" id="UP000699462"/>
    </source>
</evidence>
<evidence type="ECO:0000313" key="1">
    <source>
        <dbReference type="EMBL" id="KAF8572256.1"/>
    </source>
</evidence>
<sequence length="141" mass="16104">MHRLRNIISEPQTPGAPSWSLLSCFAVNLSTELKETGENGNSTETSSHTFERYQEQPYVPEKSFVVLLCIPNHRLSEIRSIESFGSSVSVLHMFLFRFSRNQTEEETKLQLTNELKSFSSILYKAYSLRLEARISSAGQVR</sequence>
<keyword evidence="2" id="KW-1185">Reference proteome</keyword>
<gene>
    <name evidence="1" type="ORF">P879_02804</name>
</gene>